<comment type="caution">
    <text evidence="2">The sequence shown here is derived from an EMBL/GenBank/DDBJ whole genome shotgun (WGS) entry which is preliminary data.</text>
</comment>
<feature type="region of interest" description="Disordered" evidence="1">
    <location>
        <begin position="263"/>
        <end position="284"/>
    </location>
</feature>
<feature type="region of interest" description="Disordered" evidence="1">
    <location>
        <begin position="379"/>
        <end position="399"/>
    </location>
</feature>
<reference evidence="2 3" key="1">
    <citation type="submission" date="2024-09" db="EMBL/GenBank/DDBJ databases">
        <title>Rethinking Asexuality: The Enigmatic Case of Functional Sexual Genes in Lepraria (Stereocaulaceae).</title>
        <authorList>
            <person name="Doellman M."/>
            <person name="Sun Y."/>
            <person name="Barcenas-Pena A."/>
            <person name="Lumbsch H.T."/>
            <person name="Grewe F."/>
        </authorList>
    </citation>
    <scope>NUCLEOTIDE SEQUENCE [LARGE SCALE GENOMIC DNA]</scope>
    <source>
        <strain evidence="2 3">Grewe 0041</strain>
    </source>
</reference>
<evidence type="ECO:0000313" key="3">
    <source>
        <dbReference type="Proteomes" id="UP001590951"/>
    </source>
</evidence>
<proteinExistence type="predicted"/>
<name>A0ABR4AT72_9LECA</name>
<dbReference type="Proteomes" id="UP001590951">
    <property type="component" value="Unassembled WGS sequence"/>
</dbReference>
<gene>
    <name evidence="2" type="ORF">ABVK25_011047</name>
</gene>
<keyword evidence="3" id="KW-1185">Reference proteome</keyword>
<protein>
    <submittedName>
        <fullName evidence="2">Uncharacterized protein</fullName>
    </submittedName>
</protein>
<dbReference type="EMBL" id="JBHFEH010000083">
    <property type="protein sequence ID" value="KAL2048062.1"/>
    <property type="molecule type" value="Genomic_DNA"/>
</dbReference>
<evidence type="ECO:0000256" key="1">
    <source>
        <dbReference type="SAM" id="MobiDB-lite"/>
    </source>
</evidence>
<organism evidence="2 3">
    <name type="scientific">Lepraria finkii</name>
    <dbReference type="NCBI Taxonomy" id="1340010"/>
    <lineage>
        <taxon>Eukaryota</taxon>
        <taxon>Fungi</taxon>
        <taxon>Dikarya</taxon>
        <taxon>Ascomycota</taxon>
        <taxon>Pezizomycotina</taxon>
        <taxon>Lecanoromycetes</taxon>
        <taxon>OSLEUM clade</taxon>
        <taxon>Lecanoromycetidae</taxon>
        <taxon>Lecanorales</taxon>
        <taxon>Lecanorineae</taxon>
        <taxon>Stereocaulaceae</taxon>
        <taxon>Lepraria</taxon>
    </lineage>
</organism>
<accession>A0ABR4AT72</accession>
<sequence>MGRSQSPTSDLRCSVEAIDRQSGISLCPTRDLSYDTEVTDRRARDELPTLRSVSAQYSFLLLDHTSENKDSPSHGTFDNSLMESTLPLADSPTFDLPIAPKYTMMSMSLTIGDILAFKAKIPETSSSRSDSIDAAVESTSAQEAFQNVFVTTSAEQKAYQALGDAYNGMKASGLLDLDLPYLTRRPGTPSKDAEIESALKDFRMLEFLFSDSTDQSCALTTQSPSCSVPLPFPNLHVGPECAYPSAKIVEALVAQDGTDIHLPGLKNMGINPSSSHSPDRTSESEKILDAQKTDTATVIAVELIPCMFLEDESLLEENVEEMCTKQQHIPNPDEKALQSPQSVKVTPQKTAGLTASPLSLGSPFSPLSTKSPLIDLEARIKNESPKPARKPEFGIKRFESPEVKPTAYAGYE</sequence>
<evidence type="ECO:0000313" key="2">
    <source>
        <dbReference type="EMBL" id="KAL2048062.1"/>
    </source>
</evidence>